<name>A0AAN6YYZ9_9PEZI</name>
<gene>
    <name evidence="1" type="ORF">N657DRAFT_650239</name>
</gene>
<organism evidence="1 2">
    <name type="scientific">Parathielavia appendiculata</name>
    <dbReference type="NCBI Taxonomy" id="2587402"/>
    <lineage>
        <taxon>Eukaryota</taxon>
        <taxon>Fungi</taxon>
        <taxon>Dikarya</taxon>
        <taxon>Ascomycota</taxon>
        <taxon>Pezizomycotina</taxon>
        <taxon>Sordariomycetes</taxon>
        <taxon>Sordariomycetidae</taxon>
        <taxon>Sordariales</taxon>
        <taxon>Chaetomiaceae</taxon>
        <taxon>Parathielavia</taxon>
    </lineage>
</organism>
<evidence type="ECO:0000313" key="2">
    <source>
        <dbReference type="Proteomes" id="UP001302602"/>
    </source>
</evidence>
<dbReference type="RefSeq" id="XP_062643193.1">
    <property type="nucleotide sequence ID" value="XM_062793896.1"/>
</dbReference>
<dbReference type="GeneID" id="87830665"/>
<reference evidence="1" key="2">
    <citation type="submission" date="2023-05" db="EMBL/GenBank/DDBJ databases">
        <authorList>
            <consortium name="Lawrence Berkeley National Laboratory"/>
            <person name="Steindorff A."/>
            <person name="Hensen N."/>
            <person name="Bonometti L."/>
            <person name="Westerberg I."/>
            <person name="Brannstrom I.O."/>
            <person name="Guillou S."/>
            <person name="Cros-Aarteil S."/>
            <person name="Calhoun S."/>
            <person name="Haridas S."/>
            <person name="Kuo A."/>
            <person name="Mondo S."/>
            <person name="Pangilinan J."/>
            <person name="Riley R."/>
            <person name="Labutti K."/>
            <person name="Andreopoulos B."/>
            <person name="Lipzen A."/>
            <person name="Chen C."/>
            <person name="Yanf M."/>
            <person name="Daum C."/>
            <person name="Ng V."/>
            <person name="Clum A."/>
            <person name="Ohm R."/>
            <person name="Martin F."/>
            <person name="Silar P."/>
            <person name="Natvig D."/>
            <person name="Lalanne C."/>
            <person name="Gautier V."/>
            <person name="Ament-Velasquez S.L."/>
            <person name="Kruys A."/>
            <person name="Hutchinson M.I."/>
            <person name="Powell A.J."/>
            <person name="Barry K."/>
            <person name="Miller A.N."/>
            <person name="Grigoriev I.V."/>
            <person name="Debuchy R."/>
            <person name="Gladieux P."/>
            <person name="Thoren M.H."/>
            <person name="Johannesson H."/>
        </authorList>
    </citation>
    <scope>NUCLEOTIDE SEQUENCE</scope>
    <source>
        <strain evidence="1">CBS 731.68</strain>
    </source>
</reference>
<reference evidence="1" key="1">
    <citation type="journal article" date="2023" name="Mol. Phylogenet. Evol.">
        <title>Genome-scale phylogeny and comparative genomics of the fungal order Sordariales.</title>
        <authorList>
            <person name="Hensen N."/>
            <person name="Bonometti L."/>
            <person name="Westerberg I."/>
            <person name="Brannstrom I.O."/>
            <person name="Guillou S."/>
            <person name="Cros-Aarteil S."/>
            <person name="Calhoun S."/>
            <person name="Haridas S."/>
            <person name="Kuo A."/>
            <person name="Mondo S."/>
            <person name="Pangilinan J."/>
            <person name="Riley R."/>
            <person name="LaButti K."/>
            <person name="Andreopoulos B."/>
            <person name="Lipzen A."/>
            <person name="Chen C."/>
            <person name="Yan M."/>
            <person name="Daum C."/>
            <person name="Ng V."/>
            <person name="Clum A."/>
            <person name="Steindorff A."/>
            <person name="Ohm R.A."/>
            <person name="Martin F."/>
            <person name="Silar P."/>
            <person name="Natvig D.O."/>
            <person name="Lalanne C."/>
            <person name="Gautier V."/>
            <person name="Ament-Velasquez S.L."/>
            <person name="Kruys A."/>
            <person name="Hutchinson M.I."/>
            <person name="Powell A.J."/>
            <person name="Barry K."/>
            <person name="Miller A.N."/>
            <person name="Grigoriev I.V."/>
            <person name="Debuchy R."/>
            <person name="Gladieux P."/>
            <person name="Hiltunen Thoren M."/>
            <person name="Johannesson H."/>
        </authorList>
    </citation>
    <scope>NUCLEOTIDE SEQUENCE</scope>
    <source>
        <strain evidence="1">CBS 731.68</strain>
    </source>
</reference>
<dbReference type="AlphaFoldDB" id="A0AAN6YYZ9"/>
<evidence type="ECO:0000313" key="1">
    <source>
        <dbReference type="EMBL" id="KAK4119420.1"/>
    </source>
</evidence>
<dbReference type="Proteomes" id="UP001302602">
    <property type="component" value="Unassembled WGS sequence"/>
</dbReference>
<keyword evidence="2" id="KW-1185">Reference proteome</keyword>
<dbReference type="EMBL" id="MU853249">
    <property type="protein sequence ID" value="KAK4119420.1"/>
    <property type="molecule type" value="Genomic_DNA"/>
</dbReference>
<protein>
    <submittedName>
        <fullName evidence="1">Uncharacterized protein</fullName>
    </submittedName>
</protein>
<accession>A0AAN6YYZ9</accession>
<sequence length="233" mass="24370">MKSTYLLTAVAYSLQVQARQIPAAGVIARQWGGGGGWGGSGGETCEWTDHCLGDPCETEIDCDGDLICTRGRCANPRGNPTVGGPTVIRTTTVYVTAWPTASSAPTCEWTGHCAGDPCETENECDGDMICRSGRCGAPPTTIITSTRRVVTSTRRVTTSTRRATPPVVTTTHRVTVPPVTTTRSTVRPQPTTTRGPTTPSCGDNPLACIGVSCETDADCGFALIICKDGVCGL</sequence>
<comment type="caution">
    <text evidence="1">The sequence shown here is derived from an EMBL/GenBank/DDBJ whole genome shotgun (WGS) entry which is preliminary data.</text>
</comment>
<proteinExistence type="predicted"/>